<comment type="subcellular location">
    <subcellularLocation>
        <location evidence="6">Cytoplasm</location>
    </subcellularLocation>
</comment>
<comment type="pathway">
    <text evidence="6">Lipid metabolism; malonyl-CoA biosynthesis; malonyl-CoA from acetyl-CoA: step 1/1.</text>
</comment>
<dbReference type="PANTHER" id="PTHR42995:SF5">
    <property type="entry name" value="ACETYL-COENZYME A CARBOXYLASE CARBOXYL TRANSFERASE SUBUNIT BETA, CHLOROPLASTIC"/>
    <property type="match status" value="1"/>
</dbReference>
<comment type="subunit">
    <text evidence="6">Acetyl-CoA carboxylase is a heterohexamer composed of biotin carboxyl carrier protein (AccB), biotin carboxylase (AccC) and two subunits each of ACCase subunit alpha (AccA) and ACCase subunit beta (AccD).</text>
</comment>
<feature type="binding site" evidence="6">
    <location>
        <position position="30"/>
    </location>
    <ligand>
        <name>Zn(2+)</name>
        <dbReference type="ChEBI" id="CHEBI:29105"/>
    </ligand>
</feature>
<dbReference type="SUPFAM" id="SSF52096">
    <property type="entry name" value="ClpP/crotonase"/>
    <property type="match status" value="1"/>
</dbReference>
<comment type="function">
    <text evidence="6">Component of the acetyl coenzyme A carboxylase (ACC) complex. Biotin carboxylase (BC) catalyzes the carboxylation of biotin on its carrier protein (BCCP) and then the CO(2) group is transferred by the transcarboxylase to acetyl-CoA to form malonyl-CoA.</text>
</comment>
<feature type="binding site" evidence="6">
    <location>
        <position position="49"/>
    </location>
    <ligand>
        <name>Zn(2+)</name>
        <dbReference type="ChEBI" id="CHEBI:29105"/>
    </ligand>
</feature>
<keyword evidence="6" id="KW-0067">ATP-binding</keyword>
<accession>A0AAW7IH57</accession>
<organism evidence="8 9">
    <name type="scientific">Peribacillus simplex</name>
    <dbReference type="NCBI Taxonomy" id="1478"/>
    <lineage>
        <taxon>Bacteria</taxon>
        <taxon>Bacillati</taxon>
        <taxon>Bacillota</taxon>
        <taxon>Bacilli</taxon>
        <taxon>Bacillales</taxon>
        <taxon>Bacillaceae</taxon>
        <taxon>Peribacillus</taxon>
    </lineage>
</organism>
<dbReference type="GO" id="GO:0009317">
    <property type="term" value="C:acetyl-CoA carboxylase complex"/>
    <property type="evidence" value="ECO:0007669"/>
    <property type="project" value="InterPro"/>
</dbReference>
<dbReference type="Pfam" id="PF01039">
    <property type="entry name" value="Carboxyl_trans"/>
    <property type="match status" value="1"/>
</dbReference>
<evidence type="ECO:0000256" key="5">
    <source>
        <dbReference type="ARBA" id="ARBA00023098"/>
    </source>
</evidence>
<keyword evidence="6" id="KW-0276">Fatty acid metabolism</keyword>
<dbReference type="NCBIfam" id="TIGR00515">
    <property type="entry name" value="accD"/>
    <property type="match status" value="1"/>
</dbReference>
<dbReference type="RefSeq" id="WP_289319113.1">
    <property type="nucleotide sequence ID" value="NZ_JAUCEY010000006.1"/>
</dbReference>
<dbReference type="GO" id="GO:0016743">
    <property type="term" value="F:carboxyl- or carbamoyltransferase activity"/>
    <property type="evidence" value="ECO:0007669"/>
    <property type="project" value="UniProtKB-UniRule"/>
</dbReference>
<proteinExistence type="inferred from homology"/>
<keyword evidence="6" id="KW-0862">Zinc</keyword>
<dbReference type="EC" id="2.1.3.15" evidence="6"/>
<gene>
    <name evidence="6 8" type="primary">accD</name>
    <name evidence="8" type="ORF">QUF89_01490</name>
</gene>
<dbReference type="Gene3D" id="3.90.226.10">
    <property type="entry name" value="2-enoyl-CoA Hydratase, Chain A, domain 1"/>
    <property type="match status" value="1"/>
</dbReference>
<keyword evidence="6" id="KW-0963">Cytoplasm</keyword>
<comment type="caution">
    <text evidence="8">The sequence shown here is derived from an EMBL/GenBank/DDBJ whole genome shotgun (WGS) entry which is preliminary data.</text>
</comment>
<feature type="domain" description="CoA carboxyltransferase N-terminal" evidence="7">
    <location>
        <begin position="23"/>
        <end position="284"/>
    </location>
</feature>
<dbReference type="PANTHER" id="PTHR42995">
    <property type="entry name" value="ACETYL-COENZYME A CARBOXYLASE CARBOXYL TRANSFERASE SUBUNIT BETA, CHLOROPLASTIC"/>
    <property type="match status" value="1"/>
</dbReference>
<dbReference type="HAMAP" id="MF_01395">
    <property type="entry name" value="AcetylCoA_CT_beta"/>
    <property type="match status" value="1"/>
</dbReference>
<comment type="cofactor">
    <cofactor evidence="6">
        <name>Zn(2+)</name>
        <dbReference type="ChEBI" id="CHEBI:29105"/>
    </cofactor>
    <text evidence="6">Binds 1 zinc ion per subunit.</text>
</comment>
<evidence type="ECO:0000256" key="1">
    <source>
        <dbReference type="ARBA" id="ARBA00022516"/>
    </source>
</evidence>
<keyword evidence="1 6" id="KW-0444">Lipid biosynthesis</keyword>
<dbReference type="AlphaFoldDB" id="A0AAW7IH57"/>
<reference evidence="8" key="1">
    <citation type="submission" date="2023-06" db="EMBL/GenBank/DDBJ databases">
        <title>Comparative genomics of Bacillaceae isolates and their secondary metabolite potential.</title>
        <authorList>
            <person name="Song L."/>
            <person name="Nielsen L.J."/>
            <person name="Mohite O."/>
            <person name="Xu X."/>
            <person name="Weber T."/>
            <person name="Kovacs A.T."/>
        </authorList>
    </citation>
    <scope>NUCLEOTIDE SEQUENCE</scope>
    <source>
        <strain evidence="8">D8_B_37</strain>
    </source>
</reference>
<dbReference type="InterPro" id="IPR011762">
    <property type="entry name" value="COA_CT_N"/>
</dbReference>
<dbReference type="PROSITE" id="PS50980">
    <property type="entry name" value="COA_CT_NTER"/>
    <property type="match status" value="1"/>
</dbReference>
<feature type="zinc finger region" description="C4-type" evidence="6">
    <location>
        <begin position="27"/>
        <end position="49"/>
    </location>
</feature>
<evidence type="ECO:0000256" key="4">
    <source>
        <dbReference type="ARBA" id="ARBA00022771"/>
    </source>
</evidence>
<feature type="binding site" evidence="6">
    <location>
        <position position="46"/>
    </location>
    <ligand>
        <name>Zn(2+)</name>
        <dbReference type="ChEBI" id="CHEBI:29105"/>
    </ligand>
</feature>
<feature type="binding site" evidence="6">
    <location>
        <position position="27"/>
    </location>
    <ligand>
        <name>Zn(2+)</name>
        <dbReference type="ChEBI" id="CHEBI:29105"/>
    </ligand>
</feature>
<evidence type="ECO:0000259" key="7">
    <source>
        <dbReference type="PROSITE" id="PS50980"/>
    </source>
</evidence>
<evidence type="ECO:0000256" key="2">
    <source>
        <dbReference type="ARBA" id="ARBA00022679"/>
    </source>
</evidence>
<comment type="catalytic activity">
    <reaction evidence="6">
        <text>N(6)-carboxybiotinyl-L-lysyl-[protein] + acetyl-CoA = N(6)-biotinyl-L-lysyl-[protein] + malonyl-CoA</text>
        <dbReference type="Rhea" id="RHEA:54728"/>
        <dbReference type="Rhea" id="RHEA-COMP:10505"/>
        <dbReference type="Rhea" id="RHEA-COMP:10506"/>
        <dbReference type="ChEBI" id="CHEBI:57288"/>
        <dbReference type="ChEBI" id="CHEBI:57384"/>
        <dbReference type="ChEBI" id="CHEBI:83144"/>
        <dbReference type="ChEBI" id="CHEBI:83145"/>
        <dbReference type="EC" id="2.1.3.15"/>
    </reaction>
</comment>
<dbReference type="GO" id="GO:2001295">
    <property type="term" value="P:malonyl-CoA biosynthetic process"/>
    <property type="evidence" value="ECO:0007669"/>
    <property type="project" value="UniProtKB-UniRule"/>
</dbReference>
<sequence length="284" mass="31716">MEIYPLKREKIESNEIDKSLTPIPFTCKSCGETYDESLMKVELNVCPKCQYHYPVTAYDRISMVTDSGSFSEFNKSLISVDPLNFPEYKDKLISDKNKTALNDAVITGEASIGGYPVVIGVMDSRFRMGSMGSAVGEKITRAIEESLKTRKPFILFSASGGARMQEGILSLMQMAKTSVALEQLNYEKILFVSVLTNPTTGGVSASFASLGDINIAEPQALIGFAGRRIIEQTIREELPENFQTSEFLLEHGQLDMVVNRSELKQTLTTILKIHHLDFRECFKR</sequence>
<dbReference type="EMBL" id="JAUCEY010000006">
    <property type="protein sequence ID" value="MDM5450926.1"/>
    <property type="molecule type" value="Genomic_DNA"/>
</dbReference>
<evidence type="ECO:0000313" key="9">
    <source>
        <dbReference type="Proteomes" id="UP001234602"/>
    </source>
</evidence>
<protein>
    <recommendedName>
        <fullName evidence="6">Acetyl-coenzyme A carboxylase carboxyl transferase subunit beta</fullName>
        <shortName evidence="6">ACCase subunit beta</shortName>
        <shortName evidence="6">Acetyl-CoA carboxylase carboxyltransferase subunit beta</shortName>
        <ecNumber evidence="6">2.1.3.15</ecNumber>
    </recommendedName>
</protein>
<dbReference type="PRINTS" id="PR01070">
    <property type="entry name" value="ACCCTRFRASEB"/>
</dbReference>
<name>A0AAW7IH57_9BACI</name>
<dbReference type="InterPro" id="IPR000438">
    <property type="entry name" value="Acetyl_CoA_COase_Trfase_b_su"/>
</dbReference>
<keyword evidence="4 6" id="KW-0863">Zinc-finger</keyword>
<keyword evidence="2 6" id="KW-0808">Transferase</keyword>
<dbReference type="GO" id="GO:0006633">
    <property type="term" value="P:fatty acid biosynthetic process"/>
    <property type="evidence" value="ECO:0007669"/>
    <property type="project" value="UniProtKB-KW"/>
</dbReference>
<keyword evidence="3 6" id="KW-0479">Metal-binding</keyword>
<dbReference type="GO" id="GO:0003989">
    <property type="term" value="F:acetyl-CoA carboxylase activity"/>
    <property type="evidence" value="ECO:0007669"/>
    <property type="project" value="InterPro"/>
</dbReference>
<evidence type="ECO:0000256" key="3">
    <source>
        <dbReference type="ARBA" id="ARBA00022723"/>
    </source>
</evidence>
<comment type="similarity">
    <text evidence="6">Belongs to the AccD/PCCB family.</text>
</comment>
<dbReference type="InterPro" id="IPR029045">
    <property type="entry name" value="ClpP/crotonase-like_dom_sf"/>
</dbReference>
<evidence type="ECO:0000313" key="8">
    <source>
        <dbReference type="EMBL" id="MDM5450926.1"/>
    </source>
</evidence>
<keyword evidence="8" id="KW-0436">Ligase</keyword>
<dbReference type="GO" id="GO:0008270">
    <property type="term" value="F:zinc ion binding"/>
    <property type="evidence" value="ECO:0007669"/>
    <property type="project" value="UniProtKB-UniRule"/>
</dbReference>
<dbReference type="InterPro" id="IPR034733">
    <property type="entry name" value="AcCoA_carboxyl_beta"/>
</dbReference>
<keyword evidence="6" id="KW-0547">Nucleotide-binding</keyword>
<evidence type="ECO:0000256" key="6">
    <source>
        <dbReference type="HAMAP-Rule" id="MF_01395"/>
    </source>
</evidence>
<keyword evidence="5 6" id="KW-0443">Lipid metabolism</keyword>
<keyword evidence="6" id="KW-0275">Fatty acid biosynthesis</keyword>
<dbReference type="Proteomes" id="UP001234602">
    <property type="component" value="Unassembled WGS sequence"/>
</dbReference>
<dbReference type="GO" id="GO:0005524">
    <property type="term" value="F:ATP binding"/>
    <property type="evidence" value="ECO:0007669"/>
    <property type="project" value="UniProtKB-KW"/>
</dbReference>